<reference evidence="4" key="1">
    <citation type="submission" date="2018-12" db="EMBL/GenBank/DDBJ databases">
        <title>Tengunoibacter tsumagoiensis gen. nov., sp. nov., Dictyobacter kobayashii sp. nov., D. alpinus sp. nov., and D. joshuensis sp. nov. and description of Dictyobacteraceae fam. nov. within the order Ktedonobacterales isolated from Tengu-no-mugimeshi.</title>
        <authorList>
            <person name="Wang C.M."/>
            <person name="Zheng Y."/>
            <person name="Sakai Y."/>
            <person name="Toyoda A."/>
            <person name="Minakuchi Y."/>
            <person name="Abe K."/>
            <person name="Yokota A."/>
            <person name="Yabe S."/>
        </authorList>
    </citation>
    <scope>NUCLEOTIDE SEQUENCE [LARGE SCALE GENOMIC DNA]</scope>
    <source>
        <strain evidence="4">S-27</strain>
    </source>
</reference>
<dbReference type="AlphaFoldDB" id="A0A401ZR19"/>
<evidence type="ECO:0000313" key="4">
    <source>
        <dbReference type="Proteomes" id="UP000287224"/>
    </source>
</evidence>
<keyword evidence="4" id="KW-1185">Reference proteome</keyword>
<keyword evidence="2" id="KW-0472">Membrane</keyword>
<feature type="transmembrane region" description="Helical" evidence="2">
    <location>
        <begin position="96"/>
        <end position="115"/>
    </location>
</feature>
<evidence type="ECO:0000256" key="1">
    <source>
        <dbReference type="SAM" id="MobiDB-lite"/>
    </source>
</evidence>
<protein>
    <submittedName>
        <fullName evidence="3">Uncharacterized protein</fullName>
    </submittedName>
</protein>
<evidence type="ECO:0000256" key="2">
    <source>
        <dbReference type="SAM" id="Phobius"/>
    </source>
</evidence>
<comment type="caution">
    <text evidence="3">The sequence shown here is derived from an EMBL/GenBank/DDBJ whole genome shotgun (WGS) entry which is preliminary data.</text>
</comment>
<accession>A0A401ZR19</accession>
<keyword evidence="2" id="KW-1133">Transmembrane helix</keyword>
<gene>
    <name evidence="3" type="ORF">KDAU_65350</name>
</gene>
<organism evidence="3 4">
    <name type="scientific">Dictyobacter aurantiacus</name>
    <dbReference type="NCBI Taxonomy" id="1936993"/>
    <lineage>
        <taxon>Bacteria</taxon>
        <taxon>Bacillati</taxon>
        <taxon>Chloroflexota</taxon>
        <taxon>Ktedonobacteria</taxon>
        <taxon>Ktedonobacterales</taxon>
        <taxon>Dictyobacteraceae</taxon>
        <taxon>Dictyobacter</taxon>
    </lineage>
</organism>
<feature type="region of interest" description="Disordered" evidence="1">
    <location>
        <begin position="1"/>
        <end position="22"/>
    </location>
</feature>
<dbReference type="Proteomes" id="UP000287224">
    <property type="component" value="Unassembled WGS sequence"/>
</dbReference>
<sequence length="161" mass="18395">MSRKSIGQVRGSPQQRGEAKKELQETWRQLELKPATLLHLQEVLDISGVGAARHVTEALIRQKGKQGRLADTGKEWGAEVLRLLSLQGMRPHLIDVFRVVLETLFAWHFIMLPSLTDEMLNNAVEVALALLFLIITLIGICLHCWHAHIRPTIKQRKDYHR</sequence>
<feature type="transmembrane region" description="Helical" evidence="2">
    <location>
        <begin position="127"/>
        <end position="147"/>
    </location>
</feature>
<keyword evidence="2" id="KW-0812">Transmembrane</keyword>
<proteinExistence type="predicted"/>
<name>A0A401ZR19_9CHLR</name>
<dbReference type="RefSeq" id="WP_126601629.1">
    <property type="nucleotide sequence ID" value="NZ_BIFQ01000002.1"/>
</dbReference>
<dbReference type="EMBL" id="BIFQ01000002">
    <property type="protein sequence ID" value="GCE09206.1"/>
    <property type="molecule type" value="Genomic_DNA"/>
</dbReference>
<evidence type="ECO:0000313" key="3">
    <source>
        <dbReference type="EMBL" id="GCE09206.1"/>
    </source>
</evidence>